<comment type="function">
    <text evidence="7">Catalyzes the formation of 4-diphosphocytidyl-2-C-methyl-D-erythritol from CTP and 2-C-methyl-D-erythritol 4-phosphate (MEP).</text>
</comment>
<dbReference type="Gene3D" id="3.90.550.10">
    <property type="entry name" value="Spore Coat Polysaccharide Biosynthesis Protein SpsA, Chain A"/>
    <property type="match status" value="1"/>
</dbReference>
<dbReference type="HAMAP" id="MF_00108">
    <property type="entry name" value="IspD"/>
    <property type="match status" value="1"/>
</dbReference>
<evidence type="ECO:0000256" key="6">
    <source>
        <dbReference type="ARBA" id="ARBA00023229"/>
    </source>
</evidence>
<evidence type="ECO:0000256" key="5">
    <source>
        <dbReference type="ARBA" id="ARBA00022695"/>
    </source>
</evidence>
<evidence type="ECO:0000256" key="3">
    <source>
        <dbReference type="ARBA" id="ARBA00009789"/>
    </source>
</evidence>
<feature type="site" description="Positions MEP for the nucleophilic attack" evidence="7">
    <location>
        <position position="155"/>
    </location>
</feature>
<accession>A0ABR8T6M0</accession>
<evidence type="ECO:0000313" key="9">
    <source>
        <dbReference type="Proteomes" id="UP000608071"/>
    </source>
</evidence>
<dbReference type="NCBIfam" id="TIGR00453">
    <property type="entry name" value="ispD"/>
    <property type="match status" value="1"/>
</dbReference>
<keyword evidence="5 7" id="KW-0548">Nucleotidyltransferase</keyword>
<dbReference type="InterPro" id="IPR001228">
    <property type="entry name" value="IspD"/>
</dbReference>
<dbReference type="PROSITE" id="PS01295">
    <property type="entry name" value="ISPD"/>
    <property type="match status" value="1"/>
</dbReference>
<comment type="pathway">
    <text evidence="2 7">Isoprenoid biosynthesis; isopentenyl diphosphate biosynthesis via DXP pathway; isopentenyl diphosphate from 1-deoxy-D-xylulose 5-phosphate: step 2/6.</text>
</comment>
<dbReference type="InterPro" id="IPR050088">
    <property type="entry name" value="IspD/TarI_cytidylyltransf_bact"/>
</dbReference>
<dbReference type="InterPro" id="IPR034683">
    <property type="entry name" value="IspD/TarI"/>
</dbReference>
<comment type="catalytic activity">
    <reaction evidence="1 7">
        <text>2-C-methyl-D-erythritol 4-phosphate + CTP + H(+) = 4-CDP-2-C-methyl-D-erythritol + diphosphate</text>
        <dbReference type="Rhea" id="RHEA:13429"/>
        <dbReference type="ChEBI" id="CHEBI:15378"/>
        <dbReference type="ChEBI" id="CHEBI:33019"/>
        <dbReference type="ChEBI" id="CHEBI:37563"/>
        <dbReference type="ChEBI" id="CHEBI:57823"/>
        <dbReference type="ChEBI" id="CHEBI:58262"/>
        <dbReference type="EC" id="2.7.7.60"/>
    </reaction>
</comment>
<dbReference type="PANTHER" id="PTHR32125">
    <property type="entry name" value="2-C-METHYL-D-ERYTHRITOL 4-PHOSPHATE CYTIDYLYLTRANSFERASE, CHLOROPLASTIC"/>
    <property type="match status" value="1"/>
</dbReference>
<comment type="caution">
    <text evidence="8">The sequence shown here is derived from an EMBL/GenBank/DDBJ whole genome shotgun (WGS) entry which is preliminary data.</text>
</comment>
<sequence length="231" mass="25672">MTKSWGAVIVAAGRGSRMKTSESKQFLLLQDKPIFIHTLEVFNRIPMIKDIIVVTGAPDVKRCEEWIKQSGLHDHRTFVVAGGKERQDSVYAGLQKLETDYVLIHDGVRPFVQPDHIEACMKAAEQFGAAVLAVPVKDTIKQVSTDGMITATPDRSSLWSIQTPQAFRLSDVIEAHKLAIESGFAGTDDAMLVERLGRQVKIVEGSYTNIKITTPEDLDYAAFMQKGEREQ</sequence>
<organism evidence="8 9">
    <name type="scientific">Paenibacillus gallinarum</name>
    <dbReference type="NCBI Taxonomy" id="2762232"/>
    <lineage>
        <taxon>Bacteria</taxon>
        <taxon>Bacillati</taxon>
        <taxon>Bacillota</taxon>
        <taxon>Bacilli</taxon>
        <taxon>Bacillales</taxon>
        <taxon>Paenibacillaceae</taxon>
        <taxon>Paenibacillus</taxon>
    </lineage>
</organism>
<protein>
    <recommendedName>
        <fullName evidence="7">2-C-methyl-D-erythritol 4-phosphate cytidylyltransferase</fullName>
        <ecNumber evidence="7">2.7.7.60</ecNumber>
    </recommendedName>
    <alternativeName>
        <fullName evidence="7">4-diphosphocytidyl-2C-methyl-D-erythritol synthase</fullName>
    </alternativeName>
    <alternativeName>
        <fullName evidence="7">MEP cytidylyltransferase</fullName>
        <shortName evidence="7">MCT</shortName>
    </alternativeName>
</protein>
<dbReference type="InterPro" id="IPR029044">
    <property type="entry name" value="Nucleotide-diphossugar_trans"/>
</dbReference>
<feature type="site" description="Positions MEP for the nucleophilic attack" evidence="7">
    <location>
        <position position="211"/>
    </location>
</feature>
<keyword evidence="6 7" id="KW-0414">Isoprene biosynthesis</keyword>
<keyword evidence="9" id="KW-1185">Reference proteome</keyword>
<gene>
    <name evidence="7 8" type="primary">ispD</name>
    <name evidence="8" type="ORF">H9647_22975</name>
</gene>
<dbReference type="EC" id="2.7.7.60" evidence="7"/>
<keyword evidence="4 7" id="KW-0808">Transferase</keyword>
<dbReference type="Pfam" id="PF01128">
    <property type="entry name" value="IspD"/>
    <property type="match status" value="1"/>
</dbReference>
<dbReference type="SUPFAM" id="SSF53448">
    <property type="entry name" value="Nucleotide-diphospho-sugar transferases"/>
    <property type="match status" value="1"/>
</dbReference>
<dbReference type="CDD" id="cd02516">
    <property type="entry name" value="CDP-ME_synthetase"/>
    <property type="match status" value="1"/>
</dbReference>
<dbReference type="PANTHER" id="PTHR32125:SF4">
    <property type="entry name" value="2-C-METHYL-D-ERYTHRITOL 4-PHOSPHATE CYTIDYLYLTRANSFERASE, CHLOROPLASTIC"/>
    <property type="match status" value="1"/>
</dbReference>
<feature type="site" description="Transition state stabilizer" evidence="7">
    <location>
        <position position="17"/>
    </location>
</feature>
<dbReference type="RefSeq" id="WP_191804480.1">
    <property type="nucleotide sequence ID" value="NZ_JACSQL010000018.1"/>
</dbReference>
<evidence type="ECO:0000256" key="4">
    <source>
        <dbReference type="ARBA" id="ARBA00022679"/>
    </source>
</evidence>
<comment type="similarity">
    <text evidence="3 7">Belongs to the IspD/TarI cytidylyltransferase family. IspD subfamily.</text>
</comment>
<feature type="site" description="Transition state stabilizer" evidence="7">
    <location>
        <position position="24"/>
    </location>
</feature>
<proteinExistence type="inferred from homology"/>
<dbReference type="EMBL" id="JACSQL010000018">
    <property type="protein sequence ID" value="MBD7970934.1"/>
    <property type="molecule type" value="Genomic_DNA"/>
</dbReference>
<reference evidence="8 9" key="1">
    <citation type="submission" date="2020-08" db="EMBL/GenBank/DDBJ databases">
        <title>A Genomic Blueprint of the Chicken Gut Microbiome.</title>
        <authorList>
            <person name="Gilroy R."/>
            <person name="Ravi A."/>
            <person name="Getino M."/>
            <person name="Pursley I."/>
            <person name="Horton D.L."/>
            <person name="Alikhan N.-F."/>
            <person name="Baker D."/>
            <person name="Gharbi K."/>
            <person name="Hall N."/>
            <person name="Watson M."/>
            <person name="Adriaenssens E.M."/>
            <person name="Foster-Nyarko E."/>
            <person name="Jarju S."/>
            <person name="Secka A."/>
            <person name="Antonio M."/>
            <person name="Oren A."/>
            <person name="Chaudhuri R."/>
            <person name="La Ragione R.M."/>
            <person name="Hildebrand F."/>
            <person name="Pallen M.J."/>
        </authorList>
    </citation>
    <scope>NUCLEOTIDE SEQUENCE [LARGE SCALE GENOMIC DNA]</scope>
    <source>
        <strain evidence="8 9">Sa2BVA9</strain>
    </source>
</reference>
<evidence type="ECO:0000256" key="2">
    <source>
        <dbReference type="ARBA" id="ARBA00004787"/>
    </source>
</evidence>
<dbReference type="InterPro" id="IPR018294">
    <property type="entry name" value="ISPD_synthase_CS"/>
</dbReference>
<name>A0ABR8T6M0_9BACL</name>
<evidence type="ECO:0000256" key="1">
    <source>
        <dbReference type="ARBA" id="ARBA00001282"/>
    </source>
</evidence>
<evidence type="ECO:0000256" key="7">
    <source>
        <dbReference type="HAMAP-Rule" id="MF_00108"/>
    </source>
</evidence>
<dbReference type="Proteomes" id="UP000608071">
    <property type="component" value="Unassembled WGS sequence"/>
</dbReference>
<evidence type="ECO:0000313" key="8">
    <source>
        <dbReference type="EMBL" id="MBD7970934.1"/>
    </source>
</evidence>
<dbReference type="GO" id="GO:0050518">
    <property type="term" value="F:2-C-methyl-D-erythritol 4-phosphate cytidylyltransferase activity"/>
    <property type="evidence" value="ECO:0007669"/>
    <property type="project" value="UniProtKB-EC"/>
</dbReference>